<evidence type="ECO:0008006" key="4">
    <source>
        <dbReference type="Google" id="ProtNLM"/>
    </source>
</evidence>
<keyword evidence="1" id="KW-0238">DNA-binding</keyword>
<dbReference type="HAMAP" id="MF_00274">
    <property type="entry name" value="DNA_YbaB_EbfC"/>
    <property type="match status" value="1"/>
</dbReference>
<dbReference type="GO" id="GO:0003677">
    <property type="term" value="F:DNA binding"/>
    <property type="evidence" value="ECO:0007669"/>
    <property type="project" value="UniProtKB-KW"/>
</dbReference>
<dbReference type="EMBL" id="UINC01001348">
    <property type="protein sequence ID" value="SUZ78287.1"/>
    <property type="molecule type" value="Genomic_DNA"/>
</dbReference>
<dbReference type="InterPro" id="IPR004401">
    <property type="entry name" value="YbaB/EbfC"/>
</dbReference>
<evidence type="ECO:0000256" key="2">
    <source>
        <dbReference type="SAM" id="Coils"/>
    </source>
</evidence>
<feature type="coiled-coil region" evidence="2">
    <location>
        <begin position="1"/>
        <end position="28"/>
    </location>
</feature>
<dbReference type="Gene3D" id="3.30.1310.10">
    <property type="entry name" value="Nucleoid-associated protein YbaB-like domain"/>
    <property type="match status" value="1"/>
</dbReference>
<sequence length="100" mass="10905">MKEMLKQAQNMKSQMNEIKKELEKIEVEGSAANGSCVVRMTADMKTTQVSIDETLLSGNKDIIENAIKVATNEALDKAKDTASKRLKSVTGGLMDNLPGF</sequence>
<proteinExistence type="inferred from homology"/>
<dbReference type="GO" id="GO:0005829">
    <property type="term" value="C:cytosol"/>
    <property type="evidence" value="ECO:0007669"/>
    <property type="project" value="TreeGrafter"/>
</dbReference>
<dbReference type="Pfam" id="PF02575">
    <property type="entry name" value="YbaB_DNA_bd"/>
    <property type="match status" value="1"/>
</dbReference>
<dbReference type="PANTHER" id="PTHR33449">
    <property type="entry name" value="NUCLEOID-ASSOCIATED PROTEIN YBAB"/>
    <property type="match status" value="1"/>
</dbReference>
<dbReference type="SUPFAM" id="SSF82607">
    <property type="entry name" value="YbaB-like"/>
    <property type="match status" value="1"/>
</dbReference>
<gene>
    <name evidence="3" type="ORF">METZ01_LOCUS31141</name>
</gene>
<name>A0A381QJQ4_9ZZZZ</name>
<reference evidence="3" key="1">
    <citation type="submission" date="2018-05" db="EMBL/GenBank/DDBJ databases">
        <authorList>
            <person name="Lanie J.A."/>
            <person name="Ng W.-L."/>
            <person name="Kazmierczak K.M."/>
            <person name="Andrzejewski T.M."/>
            <person name="Davidsen T.M."/>
            <person name="Wayne K.J."/>
            <person name="Tettelin H."/>
            <person name="Glass J.I."/>
            <person name="Rusch D."/>
            <person name="Podicherti R."/>
            <person name="Tsui H.-C.T."/>
            <person name="Winkler M.E."/>
        </authorList>
    </citation>
    <scope>NUCLEOTIDE SEQUENCE</scope>
</reference>
<dbReference type="PIRSF" id="PIRSF004555">
    <property type="entry name" value="UCP004555"/>
    <property type="match status" value="1"/>
</dbReference>
<dbReference type="InterPro" id="IPR036894">
    <property type="entry name" value="YbaB-like_sf"/>
</dbReference>
<dbReference type="NCBIfam" id="TIGR00103">
    <property type="entry name" value="DNA_YbaB_EbfC"/>
    <property type="match status" value="1"/>
</dbReference>
<accession>A0A381QJQ4</accession>
<dbReference type="AlphaFoldDB" id="A0A381QJQ4"/>
<protein>
    <recommendedName>
        <fullName evidence="4">Nucleoid-associated protein</fullName>
    </recommendedName>
</protein>
<organism evidence="3">
    <name type="scientific">marine metagenome</name>
    <dbReference type="NCBI Taxonomy" id="408172"/>
    <lineage>
        <taxon>unclassified sequences</taxon>
        <taxon>metagenomes</taxon>
        <taxon>ecological metagenomes</taxon>
    </lineage>
</organism>
<dbReference type="PANTHER" id="PTHR33449:SF1">
    <property type="entry name" value="NUCLEOID-ASSOCIATED PROTEIN YBAB"/>
    <property type="match status" value="1"/>
</dbReference>
<keyword evidence="2" id="KW-0175">Coiled coil</keyword>
<evidence type="ECO:0000256" key="1">
    <source>
        <dbReference type="ARBA" id="ARBA00023125"/>
    </source>
</evidence>
<evidence type="ECO:0000313" key="3">
    <source>
        <dbReference type="EMBL" id="SUZ78287.1"/>
    </source>
</evidence>